<dbReference type="InterPro" id="IPR004045">
    <property type="entry name" value="Glutathione_S-Trfase_N"/>
</dbReference>
<dbReference type="SFLD" id="SFLDS00019">
    <property type="entry name" value="Glutathione_Transferase_(cytos"/>
    <property type="match status" value="1"/>
</dbReference>
<dbReference type="InterPro" id="IPR036282">
    <property type="entry name" value="Glutathione-S-Trfase_C_sf"/>
</dbReference>
<dbReference type="Pfam" id="PF13410">
    <property type="entry name" value="GST_C_2"/>
    <property type="match status" value="1"/>
</dbReference>
<sequence>MLNDMYELISATPSPYARKVRIALIEKGIAFTLRTEVPWHADTATPAYNPLEKLPVLVLPDGQGIYESRFILEWLEVHYPDPPLLPRDPVLALQARQIEVICDGICDATVLLFFERRREAPSAPWMARQRRKIDGGLSALERLAGPGFLVDDRFGLADICVGTVLRYLTVRYPDHPWRDTHSGLVAMSGRLETRASFAASVPVPQSIVEAVV</sequence>
<dbReference type="GO" id="GO:0004364">
    <property type="term" value="F:glutathione transferase activity"/>
    <property type="evidence" value="ECO:0007669"/>
    <property type="project" value="TreeGrafter"/>
</dbReference>
<name>A0AAF1KUT1_9PROT</name>
<dbReference type="PANTHER" id="PTHR42673">
    <property type="entry name" value="MALEYLACETOACETATE ISOMERASE"/>
    <property type="match status" value="1"/>
</dbReference>
<dbReference type="Pfam" id="PF13409">
    <property type="entry name" value="GST_N_2"/>
    <property type="match status" value="1"/>
</dbReference>
<dbReference type="InterPro" id="IPR010987">
    <property type="entry name" value="Glutathione-S-Trfase_C-like"/>
</dbReference>
<dbReference type="SUPFAM" id="SSF47616">
    <property type="entry name" value="GST C-terminal domain-like"/>
    <property type="match status" value="1"/>
</dbReference>
<dbReference type="Gene3D" id="3.40.30.10">
    <property type="entry name" value="Glutaredoxin"/>
    <property type="match status" value="1"/>
</dbReference>
<dbReference type="InterPro" id="IPR040079">
    <property type="entry name" value="Glutathione_S-Trfase"/>
</dbReference>
<dbReference type="SUPFAM" id="SSF52833">
    <property type="entry name" value="Thioredoxin-like"/>
    <property type="match status" value="1"/>
</dbReference>
<protein>
    <submittedName>
        <fullName evidence="3">Glutathione S-transferase</fullName>
    </submittedName>
</protein>
<dbReference type="Gene3D" id="1.20.1050.10">
    <property type="match status" value="1"/>
</dbReference>
<feature type="domain" description="GST N-terminal" evidence="1">
    <location>
        <begin position="4"/>
        <end position="83"/>
    </location>
</feature>
<evidence type="ECO:0000259" key="2">
    <source>
        <dbReference type="PROSITE" id="PS50405"/>
    </source>
</evidence>
<dbReference type="Proteomes" id="UP001196068">
    <property type="component" value="Unassembled WGS sequence"/>
</dbReference>
<gene>
    <name evidence="3" type="ORF">GXW79_17965</name>
</gene>
<evidence type="ECO:0000313" key="4">
    <source>
        <dbReference type="Proteomes" id="UP001196068"/>
    </source>
</evidence>
<dbReference type="GO" id="GO:0016034">
    <property type="term" value="F:maleylacetoacetate isomerase activity"/>
    <property type="evidence" value="ECO:0007669"/>
    <property type="project" value="TreeGrafter"/>
</dbReference>
<dbReference type="GO" id="GO:0006559">
    <property type="term" value="P:L-phenylalanine catabolic process"/>
    <property type="evidence" value="ECO:0007669"/>
    <property type="project" value="TreeGrafter"/>
</dbReference>
<dbReference type="PROSITE" id="PS50405">
    <property type="entry name" value="GST_CTER"/>
    <property type="match status" value="1"/>
</dbReference>
<dbReference type="EMBL" id="JAAEDH010000024">
    <property type="protein sequence ID" value="MBR0656967.1"/>
    <property type="molecule type" value="Genomic_DNA"/>
</dbReference>
<evidence type="ECO:0000259" key="1">
    <source>
        <dbReference type="PROSITE" id="PS50404"/>
    </source>
</evidence>
<organism evidence="3 4">
    <name type="scientific">Plastoroseomonas arctica</name>
    <dbReference type="NCBI Taxonomy" id="1509237"/>
    <lineage>
        <taxon>Bacteria</taxon>
        <taxon>Pseudomonadati</taxon>
        <taxon>Pseudomonadota</taxon>
        <taxon>Alphaproteobacteria</taxon>
        <taxon>Acetobacterales</taxon>
        <taxon>Acetobacteraceae</taxon>
        <taxon>Plastoroseomonas</taxon>
    </lineage>
</organism>
<dbReference type="PROSITE" id="PS50404">
    <property type="entry name" value="GST_NTER"/>
    <property type="match status" value="1"/>
</dbReference>
<dbReference type="InterPro" id="IPR036249">
    <property type="entry name" value="Thioredoxin-like_sf"/>
</dbReference>
<comment type="caution">
    <text evidence="3">The sequence shown here is derived from an EMBL/GenBank/DDBJ whole genome shotgun (WGS) entry which is preliminary data.</text>
</comment>
<dbReference type="PANTHER" id="PTHR42673:SF4">
    <property type="entry name" value="MALEYLACETOACETATE ISOMERASE"/>
    <property type="match status" value="1"/>
</dbReference>
<dbReference type="AlphaFoldDB" id="A0AAF1KUT1"/>
<dbReference type="GO" id="GO:0006749">
    <property type="term" value="P:glutathione metabolic process"/>
    <property type="evidence" value="ECO:0007669"/>
    <property type="project" value="TreeGrafter"/>
</dbReference>
<reference evidence="3" key="1">
    <citation type="submission" date="2020-01" db="EMBL/GenBank/DDBJ databases">
        <authorList>
            <person name="Rat A."/>
        </authorList>
    </citation>
    <scope>NUCLEOTIDE SEQUENCE</scope>
    <source>
        <strain evidence="3">LMG 28251</strain>
    </source>
</reference>
<proteinExistence type="predicted"/>
<feature type="domain" description="GST C-terminal" evidence="2">
    <location>
        <begin position="88"/>
        <end position="212"/>
    </location>
</feature>
<reference evidence="3" key="2">
    <citation type="journal article" date="2021" name="Syst. Appl. Microbiol.">
        <title>Roseomonas hellenica sp. nov., isolated from roots of wild-growing Alkanna tinctoria.</title>
        <authorList>
            <person name="Rat A."/>
            <person name="Naranjo H.D."/>
            <person name="Lebbe L."/>
            <person name="Cnockaert M."/>
            <person name="Krigas N."/>
            <person name="Grigoriadou K."/>
            <person name="Maloupa E."/>
            <person name="Willems A."/>
        </authorList>
    </citation>
    <scope>NUCLEOTIDE SEQUENCE</scope>
    <source>
        <strain evidence="3">LMG 28251</strain>
    </source>
</reference>
<accession>A0AAF1KUT1</accession>
<evidence type="ECO:0000313" key="3">
    <source>
        <dbReference type="EMBL" id="MBR0656967.1"/>
    </source>
</evidence>
<dbReference type="CDD" id="cd03205">
    <property type="entry name" value="GST_C_6"/>
    <property type="match status" value="1"/>
</dbReference>
<keyword evidence="4" id="KW-1185">Reference proteome</keyword>